<name>A0A1G2H410_9BACT</name>
<dbReference type="Proteomes" id="UP000177954">
    <property type="component" value="Unassembled WGS sequence"/>
</dbReference>
<dbReference type="InterPro" id="IPR036874">
    <property type="entry name" value="Carbonic_anhydrase_sf"/>
</dbReference>
<organism evidence="1 2">
    <name type="scientific">Candidatus Ryanbacteria bacterium RIFCSPLOWO2_02_FULL_47_14</name>
    <dbReference type="NCBI Taxonomy" id="1802129"/>
    <lineage>
        <taxon>Bacteria</taxon>
        <taxon>Candidatus Ryaniibacteriota</taxon>
    </lineage>
</organism>
<proteinExistence type="predicted"/>
<dbReference type="GO" id="GO:0004089">
    <property type="term" value="F:carbonate dehydratase activity"/>
    <property type="evidence" value="ECO:0007669"/>
    <property type="project" value="InterPro"/>
</dbReference>
<comment type="caution">
    <text evidence="1">The sequence shown here is derived from an EMBL/GenBank/DDBJ whole genome shotgun (WGS) entry which is preliminary data.</text>
</comment>
<evidence type="ECO:0000313" key="1">
    <source>
        <dbReference type="EMBL" id="OGZ56951.1"/>
    </source>
</evidence>
<sequence>MNTIFSFQSNKTHYTADACIVWCFDDRFSKLLDEYIKQQNFAHVDLVKIAGGAKDLASPENEPARAYLLDQIAKSIKLHHTKEIILMAHSECGAYGGSTDVDFYTNELQRARESVQKQFPDITVECIYADFELLQHV</sequence>
<dbReference type="Pfam" id="PF20393">
    <property type="entry name" value="Pro_CA_2"/>
    <property type="match status" value="1"/>
</dbReference>
<evidence type="ECO:0008006" key="3">
    <source>
        <dbReference type="Google" id="ProtNLM"/>
    </source>
</evidence>
<reference evidence="1 2" key="1">
    <citation type="journal article" date="2016" name="Nat. Commun.">
        <title>Thousands of microbial genomes shed light on interconnected biogeochemical processes in an aquifer system.</title>
        <authorList>
            <person name="Anantharaman K."/>
            <person name="Brown C.T."/>
            <person name="Hug L.A."/>
            <person name="Sharon I."/>
            <person name="Castelle C.J."/>
            <person name="Probst A.J."/>
            <person name="Thomas B.C."/>
            <person name="Singh A."/>
            <person name="Wilkins M.J."/>
            <person name="Karaoz U."/>
            <person name="Brodie E.L."/>
            <person name="Williams K.H."/>
            <person name="Hubbard S.S."/>
            <person name="Banfield J.F."/>
        </authorList>
    </citation>
    <scope>NUCLEOTIDE SEQUENCE [LARGE SCALE GENOMIC DNA]</scope>
</reference>
<dbReference type="GO" id="GO:0008270">
    <property type="term" value="F:zinc ion binding"/>
    <property type="evidence" value="ECO:0007669"/>
    <property type="project" value="InterPro"/>
</dbReference>
<protein>
    <recommendedName>
        <fullName evidence="3">Carbonic anhydrase</fullName>
    </recommendedName>
</protein>
<dbReference type="STRING" id="1802129.A3J04_02975"/>
<gene>
    <name evidence="1" type="ORF">A3J04_02975</name>
</gene>
<dbReference type="EMBL" id="MHNZ01000004">
    <property type="protein sequence ID" value="OGZ56951.1"/>
    <property type="molecule type" value="Genomic_DNA"/>
</dbReference>
<evidence type="ECO:0000313" key="2">
    <source>
        <dbReference type="Proteomes" id="UP000177954"/>
    </source>
</evidence>
<dbReference type="AlphaFoldDB" id="A0A1G2H410"/>
<dbReference type="SUPFAM" id="SSF53056">
    <property type="entry name" value="beta-carbonic anhydrase, cab"/>
    <property type="match status" value="1"/>
</dbReference>
<dbReference type="InterPro" id="IPR046871">
    <property type="entry name" value="Pro_CA_2"/>
</dbReference>
<accession>A0A1G2H410</accession>
<dbReference type="Gene3D" id="3.40.1050.10">
    <property type="entry name" value="Carbonic anhydrase"/>
    <property type="match status" value="1"/>
</dbReference>